<dbReference type="SUPFAM" id="SSF55931">
    <property type="entry name" value="Glutamine synthetase/guanido kinase"/>
    <property type="match status" value="1"/>
</dbReference>
<dbReference type="EMBL" id="PJMY01000003">
    <property type="protein sequence ID" value="PKV90398.1"/>
    <property type="molecule type" value="Genomic_DNA"/>
</dbReference>
<proteinExistence type="inferred from homology"/>
<evidence type="ECO:0000313" key="7">
    <source>
        <dbReference type="Proteomes" id="UP000233750"/>
    </source>
</evidence>
<dbReference type="PANTHER" id="PTHR43785">
    <property type="entry name" value="GAMMA-GLUTAMYLPUTRESCINE SYNTHETASE"/>
    <property type="match status" value="1"/>
</dbReference>
<sequence length="437" mass="45948">MSPFDRPVGPRSLAVRAEAGSAAAEVLRRVLAEDGARLVLLVPDPHARFAAVELAAPFAAEVLDSGYGVCSYVFAWTPEREPLPEVGPLKPYLGGFGDLRVRLDAATAFPLGDQTWAVVGDAEFPTGEPAGLAPRTVLRAQLARLEEHGLVPSIGIEHEVVFRTQEGDPLTGHGVDYAVGGTERLAPLLADLRSATAGLGVESARAECHPGQYEVVLRHRDALAACDDALLLQMATRQAAAQHGVQADYLAAPEPGQGNSCHVHLSLSTSDGPVGFPFALGAFLAGVLRDARALSAVWAPTWNSYVRLRTAPFSPRELRWGPDDRTSAIRLCGTSSAPRLEFRFAGADAQPHLVVAALLAAGTAGLAEQLSPPDAGALSGQLASSPWEALELLGEGRLAALLGEDVAAQQAALLREELDAALGSVTDLHRRRGALRS</sequence>
<name>A0A2N3W947_9PSEU</name>
<dbReference type="AlphaFoldDB" id="A0A2N3W947"/>
<dbReference type="Pfam" id="PF00120">
    <property type="entry name" value="Gln-synt_C"/>
    <property type="match status" value="1"/>
</dbReference>
<evidence type="ECO:0000259" key="5">
    <source>
        <dbReference type="PROSITE" id="PS51987"/>
    </source>
</evidence>
<dbReference type="OrthoDB" id="9807095at2"/>
<evidence type="ECO:0000256" key="4">
    <source>
        <dbReference type="RuleBase" id="RU000384"/>
    </source>
</evidence>
<dbReference type="SMART" id="SM01230">
    <property type="entry name" value="Gln-synt_C"/>
    <property type="match status" value="1"/>
</dbReference>
<evidence type="ECO:0000256" key="3">
    <source>
        <dbReference type="PROSITE-ProRule" id="PRU01331"/>
    </source>
</evidence>
<accession>A0A2N3W947</accession>
<dbReference type="Gene3D" id="3.30.590.10">
    <property type="entry name" value="Glutamine synthetase/guanido kinase, catalytic domain"/>
    <property type="match status" value="1"/>
</dbReference>
<evidence type="ECO:0000313" key="6">
    <source>
        <dbReference type="EMBL" id="PKV90398.1"/>
    </source>
</evidence>
<keyword evidence="2" id="KW-0436">Ligase</keyword>
<comment type="caution">
    <text evidence="6">The sequence shown here is derived from an EMBL/GenBank/DDBJ whole genome shotgun (WGS) entry which is preliminary data.</text>
</comment>
<dbReference type="PROSITE" id="PS51987">
    <property type="entry name" value="GS_CATALYTIC"/>
    <property type="match status" value="1"/>
</dbReference>
<dbReference type="InterPro" id="IPR008146">
    <property type="entry name" value="Gln_synth_cat_dom"/>
</dbReference>
<organism evidence="6 7">
    <name type="scientific">Amycolatopsis echigonensis</name>
    <dbReference type="NCBI Taxonomy" id="2576905"/>
    <lineage>
        <taxon>Bacteria</taxon>
        <taxon>Bacillati</taxon>
        <taxon>Actinomycetota</taxon>
        <taxon>Actinomycetes</taxon>
        <taxon>Pseudonocardiales</taxon>
        <taxon>Pseudonocardiaceae</taxon>
        <taxon>Amycolatopsis</taxon>
    </lineage>
</organism>
<keyword evidence="7" id="KW-1185">Reference proteome</keyword>
<protein>
    <submittedName>
        <fullName evidence="6">Glutamine synthetase</fullName>
    </submittedName>
</protein>
<dbReference type="GO" id="GO:0004356">
    <property type="term" value="F:glutamine synthetase activity"/>
    <property type="evidence" value="ECO:0007669"/>
    <property type="project" value="InterPro"/>
</dbReference>
<feature type="domain" description="GS catalytic" evidence="5">
    <location>
        <begin position="134"/>
        <end position="437"/>
    </location>
</feature>
<comment type="similarity">
    <text evidence="1 3 4">Belongs to the glutamine synthetase family.</text>
</comment>
<evidence type="ECO:0000256" key="2">
    <source>
        <dbReference type="ARBA" id="ARBA00022598"/>
    </source>
</evidence>
<dbReference type="Proteomes" id="UP000233750">
    <property type="component" value="Unassembled WGS sequence"/>
</dbReference>
<evidence type="ECO:0000256" key="1">
    <source>
        <dbReference type="ARBA" id="ARBA00009897"/>
    </source>
</evidence>
<dbReference type="InterPro" id="IPR014746">
    <property type="entry name" value="Gln_synth/guanido_kin_cat_dom"/>
</dbReference>
<reference evidence="6 7" key="1">
    <citation type="submission" date="2017-12" db="EMBL/GenBank/DDBJ databases">
        <title>Sequencing the genomes of 1000 Actinobacteria strains.</title>
        <authorList>
            <person name="Klenk H.-P."/>
        </authorList>
    </citation>
    <scope>NUCLEOTIDE SEQUENCE [LARGE SCALE GENOMIC DNA]</scope>
    <source>
        <strain evidence="6 7">DSM 45165</strain>
    </source>
</reference>
<gene>
    <name evidence="6" type="ORF">ATK30_1144</name>
</gene>
<dbReference type="RefSeq" id="WP_101434621.1">
    <property type="nucleotide sequence ID" value="NZ_PJMY01000003.1"/>
</dbReference>
<dbReference type="PANTHER" id="PTHR43785:SF12">
    <property type="entry name" value="TYPE-1 GLUTAMINE SYNTHETASE 2"/>
    <property type="match status" value="1"/>
</dbReference>